<dbReference type="InterPro" id="IPR027417">
    <property type="entry name" value="P-loop_NTPase"/>
</dbReference>
<dbReference type="InterPro" id="IPR003960">
    <property type="entry name" value="ATPase_AAA_CS"/>
</dbReference>
<evidence type="ECO:0000256" key="8">
    <source>
        <dbReference type="ARBA" id="ARBA00022989"/>
    </source>
</evidence>
<comment type="subcellular location">
    <subcellularLocation>
        <location evidence="1">Mitochondrion inner membrane</location>
        <topology evidence="1">Single-pass membrane protein</topology>
    </subcellularLocation>
</comment>
<keyword evidence="4 12" id="KW-0547">Nucleotide-binding</keyword>
<name>A0A2C5ZT00_9HYPO</name>
<evidence type="ECO:0000313" key="18">
    <source>
        <dbReference type="Proteomes" id="UP000224854"/>
    </source>
</evidence>
<accession>A0A2C5ZT00</accession>
<dbReference type="Proteomes" id="UP000224854">
    <property type="component" value="Unassembled WGS sequence"/>
</dbReference>
<comment type="caution">
    <text evidence="17">The sequence shown here is derived from an EMBL/GenBank/DDBJ whole genome shotgun (WGS) entry which is preliminary data.</text>
</comment>
<evidence type="ECO:0000256" key="10">
    <source>
        <dbReference type="ARBA" id="ARBA00023136"/>
    </source>
</evidence>
<evidence type="ECO:0000256" key="4">
    <source>
        <dbReference type="ARBA" id="ARBA00022741"/>
    </source>
</evidence>
<evidence type="ECO:0000259" key="16">
    <source>
        <dbReference type="SMART" id="SM01024"/>
    </source>
</evidence>
<dbReference type="InterPro" id="IPR003593">
    <property type="entry name" value="AAA+_ATPase"/>
</dbReference>
<keyword evidence="5" id="KW-0999">Mitochondrion inner membrane</keyword>
<organism evidence="17 18">
    <name type="scientific">Ophiocordyceps australis</name>
    <dbReference type="NCBI Taxonomy" id="1399860"/>
    <lineage>
        <taxon>Eukaryota</taxon>
        <taxon>Fungi</taxon>
        <taxon>Dikarya</taxon>
        <taxon>Ascomycota</taxon>
        <taxon>Pezizomycotina</taxon>
        <taxon>Sordariomycetes</taxon>
        <taxon>Hypocreomycetidae</taxon>
        <taxon>Hypocreales</taxon>
        <taxon>Ophiocordycipitaceae</taxon>
        <taxon>Ophiocordyceps</taxon>
    </lineage>
</organism>
<evidence type="ECO:0000256" key="11">
    <source>
        <dbReference type="ARBA" id="ARBA00048778"/>
    </source>
</evidence>
<sequence length="585" mass="64882">MDDGHGSHVFSSIPGAPSPQFALLNYLFPGFSVFSSAANASLASTRGATDASTYLPFFLALVAALVFFWPQLSGQLWGIVEGYFISSVRIRPDDEIYNMVMLWISRQQFAQSSRHFLANTNINSRSHWVYRSLPDSDDSDDDMDTASESGYHDGVDGTRARKTLIHYTPSGRCWFWYRGRLLAFQRCENTDRLGLQSIAEREELYISCLGRSPQILKELLLEARRAYLERDERKTVIYRGNLGETYWQRCMSRLNRPLSTVVLDHGIKQDLLHDVSDYLRPATRRWYSNRGIPYRRGYLLYGPPGTGKSSLSLALAGYFRVKIYIVSLSSGMANEENIMSLFNDLPTRCIVLLEDIDTAGLTHTRDGAAAVIEPPPSPAPPAASPNLTGPDAAPSSATAGRLSLSGLLNVLDGVASQEGRILIMTTNHIDKLDKALIRPGRVDMMIPFGAADSSMVFSMFRAIYSPYENEVAPVDCPQSNEVANTASCAKAEEKPSNVANEDAQKRINELAQKFAEAIPESEFSPAEVQGLLLRHKHSPKAAIDAIDDWVAQMRKDKEEEAKQSDKDGEPKGQMGPNQRTLGPKV</sequence>
<evidence type="ECO:0000256" key="7">
    <source>
        <dbReference type="ARBA" id="ARBA00022840"/>
    </source>
</evidence>
<dbReference type="GO" id="GO:0016887">
    <property type="term" value="F:ATP hydrolysis activity"/>
    <property type="evidence" value="ECO:0007669"/>
    <property type="project" value="InterPro"/>
</dbReference>
<evidence type="ECO:0000256" key="1">
    <source>
        <dbReference type="ARBA" id="ARBA00004434"/>
    </source>
</evidence>
<dbReference type="Gene3D" id="3.40.50.300">
    <property type="entry name" value="P-loop containing nucleotide triphosphate hydrolases"/>
    <property type="match status" value="1"/>
</dbReference>
<keyword evidence="8 14" id="KW-1133">Transmembrane helix</keyword>
<evidence type="ECO:0000256" key="2">
    <source>
        <dbReference type="ARBA" id="ARBA00007448"/>
    </source>
</evidence>
<dbReference type="InterPro" id="IPR003959">
    <property type="entry name" value="ATPase_AAA_core"/>
</dbReference>
<dbReference type="SUPFAM" id="SSF52540">
    <property type="entry name" value="P-loop containing nucleoside triphosphate hydrolases"/>
    <property type="match status" value="1"/>
</dbReference>
<dbReference type="Pfam" id="PF00004">
    <property type="entry name" value="AAA"/>
    <property type="match status" value="2"/>
</dbReference>
<feature type="transmembrane region" description="Helical" evidence="14">
    <location>
        <begin position="20"/>
        <end position="42"/>
    </location>
</feature>
<dbReference type="SMART" id="SM01024">
    <property type="entry name" value="BCS1_N"/>
    <property type="match status" value="1"/>
</dbReference>
<proteinExistence type="inferred from homology"/>
<feature type="region of interest" description="Disordered" evidence="13">
    <location>
        <begin position="552"/>
        <end position="585"/>
    </location>
</feature>
<dbReference type="PANTHER" id="PTHR23070">
    <property type="entry name" value="BCS1 AAA-TYPE ATPASE"/>
    <property type="match status" value="1"/>
</dbReference>
<feature type="compositionally biased region" description="Polar residues" evidence="13">
    <location>
        <begin position="575"/>
        <end position="585"/>
    </location>
</feature>
<evidence type="ECO:0000256" key="13">
    <source>
        <dbReference type="SAM" id="MobiDB-lite"/>
    </source>
</evidence>
<dbReference type="GO" id="GO:0005743">
    <property type="term" value="C:mitochondrial inner membrane"/>
    <property type="evidence" value="ECO:0007669"/>
    <property type="project" value="UniProtKB-SubCell"/>
</dbReference>
<feature type="compositionally biased region" description="Pro residues" evidence="13">
    <location>
        <begin position="373"/>
        <end position="383"/>
    </location>
</feature>
<gene>
    <name evidence="17" type="ORF">CDD82_4266</name>
</gene>
<keyword evidence="7 12" id="KW-0067">ATP-binding</keyword>
<dbReference type="Pfam" id="PF25426">
    <property type="entry name" value="AAA_lid_BCS1"/>
    <property type="match status" value="1"/>
</dbReference>
<evidence type="ECO:0000256" key="5">
    <source>
        <dbReference type="ARBA" id="ARBA00022792"/>
    </source>
</evidence>
<dbReference type="OrthoDB" id="10251412at2759"/>
<comment type="catalytic activity">
    <reaction evidence="11">
        <text>ATP + H2O = ADP + phosphate + H(+)</text>
        <dbReference type="Rhea" id="RHEA:13065"/>
        <dbReference type="ChEBI" id="CHEBI:15377"/>
        <dbReference type="ChEBI" id="CHEBI:15378"/>
        <dbReference type="ChEBI" id="CHEBI:30616"/>
        <dbReference type="ChEBI" id="CHEBI:43474"/>
        <dbReference type="ChEBI" id="CHEBI:456216"/>
    </reaction>
    <physiologicalReaction direction="left-to-right" evidence="11">
        <dbReference type="Rhea" id="RHEA:13066"/>
    </physiologicalReaction>
</comment>
<evidence type="ECO:0000259" key="15">
    <source>
        <dbReference type="SMART" id="SM00382"/>
    </source>
</evidence>
<protein>
    <recommendedName>
        <fullName evidence="19">AAA+ ATPase domain-containing protein</fullName>
    </recommendedName>
</protein>
<evidence type="ECO:0000313" key="17">
    <source>
        <dbReference type="EMBL" id="PHH82943.1"/>
    </source>
</evidence>
<feature type="compositionally biased region" description="Basic and acidic residues" evidence="13">
    <location>
        <begin position="553"/>
        <end position="570"/>
    </location>
</feature>
<keyword evidence="18" id="KW-1185">Reference proteome</keyword>
<dbReference type="AlphaFoldDB" id="A0A2C5ZT00"/>
<keyword evidence="10 14" id="KW-0472">Membrane</keyword>
<dbReference type="GO" id="GO:0005524">
    <property type="term" value="F:ATP binding"/>
    <property type="evidence" value="ECO:0007669"/>
    <property type="project" value="UniProtKB-KW"/>
</dbReference>
<keyword evidence="9" id="KW-0496">Mitochondrion</keyword>
<evidence type="ECO:0000256" key="9">
    <source>
        <dbReference type="ARBA" id="ARBA00023128"/>
    </source>
</evidence>
<feature type="region of interest" description="Disordered" evidence="13">
    <location>
        <begin position="369"/>
        <end position="398"/>
    </location>
</feature>
<keyword evidence="6" id="KW-0378">Hydrolase</keyword>
<evidence type="ECO:0000256" key="3">
    <source>
        <dbReference type="ARBA" id="ARBA00022692"/>
    </source>
</evidence>
<reference evidence="17 18" key="1">
    <citation type="submission" date="2017-06" db="EMBL/GenBank/DDBJ databases">
        <title>Ant-infecting Ophiocordyceps genomes reveal a high diversity of potential behavioral manipulation genes and a possible major role for enterotoxins.</title>
        <authorList>
            <person name="De Bekker C."/>
            <person name="Evans H.C."/>
            <person name="Brachmann A."/>
            <person name="Hughes D.P."/>
        </authorList>
    </citation>
    <scope>NUCLEOTIDE SEQUENCE [LARGE SCALE GENOMIC DNA]</scope>
    <source>
        <strain evidence="17 18">1348a</strain>
    </source>
</reference>
<dbReference type="PROSITE" id="PS00674">
    <property type="entry name" value="AAA"/>
    <property type="match status" value="1"/>
</dbReference>
<dbReference type="Pfam" id="PF08740">
    <property type="entry name" value="BCS1_N"/>
    <property type="match status" value="1"/>
</dbReference>
<keyword evidence="3 14" id="KW-0812">Transmembrane</keyword>
<dbReference type="EMBL" id="NJEU01000035">
    <property type="protein sequence ID" value="PHH82943.1"/>
    <property type="molecule type" value="Genomic_DNA"/>
</dbReference>
<dbReference type="SMART" id="SM00382">
    <property type="entry name" value="AAA"/>
    <property type="match status" value="1"/>
</dbReference>
<dbReference type="InterPro" id="IPR050747">
    <property type="entry name" value="Mitochondrial_chaperone_BCS1"/>
</dbReference>
<feature type="domain" description="AAA+ ATPase" evidence="15">
    <location>
        <begin position="294"/>
        <end position="452"/>
    </location>
</feature>
<dbReference type="InterPro" id="IPR014851">
    <property type="entry name" value="BCS1_N"/>
</dbReference>
<evidence type="ECO:0000256" key="12">
    <source>
        <dbReference type="RuleBase" id="RU003651"/>
    </source>
</evidence>
<feature type="transmembrane region" description="Helical" evidence="14">
    <location>
        <begin position="54"/>
        <end position="72"/>
    </location>
</feature>
<evidence type="ECO:0000256" key="14">
    <source>
        <dbReference type="SAM" id="Phobius"/>
    </source>
</evidence>
<dbReference type="InterPro" id="IPR057495">
    <property type="entry name" value="AAA_lid_BCS1"/>
</dbReference>
<feature type="domain" description="BCS1 N-terminal" evidence="16">
    <location>
        <begin position="60"/>
        <end position="261"/>
    </location>
</feature>
<comment type="similarity">
    <text evidence="2">Belongs to the AAA ATPase family. BCS1 subfamily.</text>
</comment>
<evidence type="ECO:0000256" key="6">
    <source>
        <dbReference type="ARBA" id="ARBA00022801"/>
    </source>
</evidence>
<evidence type="ECO:0008006" key="19">
    <source>
        <dbReference type="Google" id="ProtNLM"/>
    </source>
</evidence>